<dbReference type="EMBL" id="JARRAF010000039">
    <property type="protein sequence ID" value="MDK2126469.1"/>
    <property type="molecule type" value="Genomic_DNA"/>
</dbReference>
<gene>
    <name evidence="1" type="ORF">PZA18_20725</name>
</gene>
<name>A0ABT7E2C6_9NEIS</name>
<dbReference type="RefSeq" id="WP_284102788.1">
    <property type="nucleotide sequence ID" value="NZ_JARRAF010000039.1"/>
</dbReference>
<accession>A0ABT7E2C6</accession>
<sequence>MSETKKLSAAELPNLDHEGNPKGFFALSVEVLVELKQAMTKHPTWPTDPLHALAILGEEFGELTKAMLQLTYEPAKTSHQEVYAEAIQTAAMALRLAVSLHEYSYTQANQHKQDASALDVAGGRNG</sequence>
<reference evidence="1" key="1">
    <citation type="submission" date="2023-03" db="EMBL/GenBank/DDBJ databases">
        <title>Chitinimonas shenzhenensis gen. nov., sp. nov., a novel member of family Burkholderiaceae isolated from activated sludge collected in Shen Zhen, China.</title>
        <authorList>
            <person name="Wang X."/>
        </authorList>
    </citation>
    <scope>NUCLEOTIDE SEQUENCE</scope>
    <source>
        <strain evidence="1">DQS-5</strain>
    </source>
</reference>
<evidence type="ECO:0000313" key="2">
    <source>
        <dbReference type="Proteomes" id="UP001172778"/>
    </source>
</evidence>
<evidence type="ECO:0008006" key="3">
    <source>
        <dbReference type="Google" id="ProtNLM"/>
    </source>
</evidence>
<protein>
    <recommendedName>
        <fullName evidence="3">Nucleotide pyrophosphohydrolase</fullName>
    </recommendedName>
</protein>
<organism evidence="1 2">
    <name type="scientific">Parachitinimonas caeni</name>
    <dbReference type="NCBI Taxonomy" id="3031301"/>
    <lineage>
        <taxon>Bacteria</taxon>
        <taxon>Pseudomonadati</taxon>
        <taxon>Pseudomonadota</taxon>
        <taxon>Betaproteobacteria</taxon>
        <taxon>Neisseriales</taxon>
        <taxon>Chitinibacteraceae</taxon>
        <taxon>Parachitinimonas</taxon>
    </lineage>
</organism>
<evidence type="ECO:0000313" key="1">
    <source>
        <dbReference type="EMBL" id="MDK2126469.1"/>
    </source>
</evidence>
<comment type="caution">
    <text evidence="1">The sequence shown here is derived from an EMBL/GenBank/DDBJ whole genome shotgun (WGS) entry which is preliminary data.</text>
</comment>
<dbReference type="Proteomes" id="UP001172778">
    <property type="component" value="Unassembled WGS sequence"/>
</dbReference>
<proteinExistence type="predicted"/>
<keyword evidence="2" id="KW-1185">Reference proteome</keyword>